<sequence length="76" mass="8116">MVTVVVSKDEVLDKALIHPMKEYRDSPTERFQSADSGEAPAHMWAGRPRADGAIAGSSRPAPPGRAPLAAKAECCR</sequence>
<accession>A0A4C1WE97</accession>
<evidence type="ECO:0000313" key="3">
    <source>
        <dbReference type="Proteomes" id="UP000299102"/>
    </source>
</evidence>
<proteinExistence type="predicted"/>
<dbReference type="AlphaFoldDB" id="A0A4C1WE97"/>
<evidence type="ECO:0000256" key="1">
    <source>
        <dbReference type="SAM" id="MobiDB-lite"/>
    </source>
</evidence>
<dbReference type="EMBL" id="BGZK01000525">
    <property type="protein sequence ID" value="GBP48487.1"/>
    <property type="molecule type" value="Genomic_DNA"/>
</dbReference>
<organism evidence="2 3">
    <name type="scientific">Eumeta variegata</name>
    <name type="common">Bagworm moth</name>
    <name type="synonym">Eumeta japonica</name>
    <dbReference type="NCBI Taxonomy" id="151549"/>
    <lineage>
        <taxon>Eukaryota</taxon>
        <taxon>Metazoa</taxon>
        <taxon>Ecdysozoa</taxon>
        <taxon>Arthropoda</taxon>
        <taxon>Hexapoda</taxon>
        <taxon>Insecta</taxon>
        <taxon>Pterygota</taxon>
        <taxon>Neoptera</taxon>
        <taxon>Endopterygota</taxon>
        <taxon>Lepidoptera</taxon>
        <taxon>Glossata</taxon>
        <taxon>Ditrysia</taxon>
        <taxon>Tineoidea</taxon>
        <taxon>Psychidae</taxon>
        <taxon>Oiketicinae</taxon>
        <taxon>Eumeta</taxon>
    </lineage>
</organism>
<reference evidence="2 3" key="1">
    <citation type="journal article" date="2019" name="Commun. Biol.">
        <title>The bagworm genome reveals a unique fibroin gene that provides high tensile strength.</title>
        <authorList>
            <person name="Kono N."/>
            <person name="Nakamura H."/>
            <person name="Ohtoshi R."/>
            <person name="Tomita M."/>
            <person name="Numata K."/>
            <person name="Arakawa K."/>
        </authorList>
    </citation>
    <scope>NUCLEOTIDE SEQUENCE [LARGE SCALE GENOMIC DNA]</scope>
</reference>
<comment type="caution">
    <text evidence="2">The sequence shown here is derived from an EMBL/GenBank/DDBJ whole genome shotgun (WGS) entry which is preliminary data.</text>
</comment>
<gene>
    <name evidence="2" type="ORF">EVAR_16156_1</name>
</gene>
<feature type="region of interest" description="Disordered" evidence="1">
    <location>
        <begin position="23"/>
        <end position="76"/>
    </location>
</feature>
<protein>
    <submittedName>
        <fullName evidence="2">Uncharacterized protein</fullName>
    </submittedName>
</protein>
<evidence type="ECO:0000313" key="2">
    <source>
        <dbReference type="EMBL" id="GBP48487.1"/>
    </source>
</evidence>
<dbReference type="Proteomes" id="UP000299102">
    <property type="component" value="Unassembled WGS sequence"/>
</dbReference>
<keyword evidence="3" id="KW-1185">Reference proteome</keyword>
<feature type="compositionally biased region" description="Low complexity" evidence="1">
    <location>
        <begin position="66"/>
        <end position="76"/>
    </location>
</feature>
<name>A0A4C1WE97_EUMVA</name>